<dbReference type="Proteomes" id="UP000524404">
    <property type="component" value="Unassembled WGS sequence"/>
</dbReference>
<organism evidence="7 8">
    <name type="scientific">Arcicella rosea</name>
    <dbReference type="NCBI Taxonomy" id="502909"/>
    <lineage>
        <taxon>Bacteria</taxon>
        <taxon>Pseudomonadati</taxon>
        <taxon>Bacteroidota</taxon>
        <taxon>Cytophagia</taxon>
        <taxon>Cytophagales</taxon>
        <taxon>Flectobacillaceae</taxon>
        <taxon>Arcicella</taxon>
    </lineage>
</organism>
<protein>
    <submittedName>
        <fullName evidence="7">Putative tellurium resistance membrane protein TerC</fullName>
    </submittedName>
</protein>
<feature type="transmembrane region" description="Helical" evidence="6">
    <location>
        <begin position="149"/>
        <end position="169"/>
    </location>
</feature>
<accession>A0A841EEN9</accession>
<gene>
    <name evidence="7" type="ORF">HNP25_001289</name>
</gene>
<evidence type="ECO:0000256" key="4">
    <source>
        <dbReference type="ARBA" id="ARBA00022989"/>
    </source>
</evidence>
<name>A0A841EEN9_9BACT</name>
<comment type="subcellular location">
    <subcellularLocation>
        <location evidence="1">Membrane</location>
        <topology evidence="1">Multi-pass membrane protein</topology>
    </subcellularLocation>
</comment>
<dbReference type="AlphaFoldDB" id="A0A841EEN9"/>
<evidence type="ECO:0000256" key="1">
    <source>
        <dbReference type="ARBA" id="ARBA00004141"/>
    </source>
</evidence>
<keyword evidence="4 6" id="KW-1133">Transmembrane helix</keyword>
<dbReference type="PANTHER" id="PTHR30238:SF4">
    <property type="entry name" value="SLL1022 PROTEIN"/>
    <property type="match status" value="1"/>
</dbReference>
<dbReference type="Pfam" id="PF03741">
    <property type="entry name" value="TerC"/>
    <property type="match status" value="1"/>
</dbReference>
<dbReference type="RefSeq" id="WP_184132053.1">
    <property type="nucleotide sequence ID" value="NZ_JACHKT010000007.1"/>
</dbReference>
<evidence type="ECO:0000256" key="6">
    <source>
        <dbReference type="SAM" id="Phobius"/>
    </source>
</evidence>
<comment type="caution">
    <text evidence="7">The sequence shown here is derived from an EMBL/GenBank/DDBJ whole genome shotgun (WGS) entry which is preliminary data.</text>
</comment>
<sequence length="228" mass="25445">MTTEILISLITLIVLEIVLGIDNIIFISILSDKLPAEKRKKARLVGLSLALVTRLILLAGISWIMKLDKTLFTVSGIDFSGKDLILIVGGLFLLYKSNKEIFEKTEDEHPEKPFIYKSFSKIIGQIIILDLVFSIDSIITAVGLVDELWVMYTAVIVSISIMMMVAGAISDFISKHPSLKILALCFLMMIGITLIAEGLAFHIPKQYIYFSMAFSFLVNVIQIRKTAK</sequence>
<dbReference type="GO" id="GO:0016020">
    <property type="term" value="C:membrane"/>
    <property type="evidence" value="ECO:0007669"/>
    <property type="project" value="UniProtKB-SubCell"/>
</dbReference>
<evidence type="ECO:0000256" key="5">
    <source>
        <dbReference type="ARBA" id="ARBA00023136"/>
    </source>
</evidence>
<keyword evidence="5 6" id="KW-0472">Membrane</keyword>
<keyword evidence="8" id="KW-1185">Reference proteome</keyword>
<feature type="transmembrane region" description="Helical" evidence="6">
    <location>
        <begin position="42"/>
        <end position="65"/>
    </location>
</feature>
<evidence type="ECO:0000313" key="7">
    <source>
        <dbReference type="EMBL" id="MBB6002637.1"/>
    </source>
</evidence>
<feature type="transmembrane region" description="Helical" evidence="6">
    <location>
        <begin position="6"/>
        <end position="30"/>
    </location>
</feature>
<dbReference type="EMBL" id="JACHKT010000007">
    <property type="protein sequence ID" value="MBB6002637.1"/>
    <property type="molecule type" value="Genomic_DNA"/>
</dbReference>
<evidence type="ECO:0000313" key="8">
    <source>
        <dbReference type="Proteomes" id="UP000524404"/>
    </source>
</evidence>
<feature type="transmembrane region" description="Helical" evidence="6">
    <location>
        <begin position="207"/>
        <end position="223"/>
    </location>
</feature>
<proteinExistence type="inferred from homology"/>
<evidence type="ECO:0000256" key="2">
    <source>
        <dbReference type="ARBA" id="ARBA00007511"/>
    </source>
</evidence>
<keyword evidence="3 6" id="KW-0812">Transmembrane</keyword>
<dbReference type="InterPro" id="IPR005496">
    <property type="entry name" value="Integral_membrane_TerC"/>
</dbReference>
<feature type="transmembrane region" description="Helical" evidence="6">
    <location>
        <begin position="122"/>
        <end position="143"/>
    </location>
</feature>
<comment type="similarity">
    <text evidence="2">Belongs to the TerC family.</text>
</comment>
<reference evidence="7 8" key="1">
    <citation type="submission" date="2020-08" db="EMBL/GenBank/DDBJ databases">
        <title>Functional genomics of gut bacteria from endangered species of beetles.</title>
        <authorList>
            <person name="Carlos-Shanley C."/>
        </authorList>
    </citation>
    <scope>NUCLEOTIDE SEQUENCE [LARGE SCALE GENOMIC DNA]</scope>
    <source>
        <strain evidence="7 8">S00070</strain>
    </source>
</reference>
<evidence type="ECO:0000256" key="3">
    <source>
        <dbReference type="ARBA" id="ARBA00022692"/>
    </source>
</evidence>
<feature type="transmembrane region" description="Helical" evidence="6">
    <location>
        <begin position="181"/>
        <end position="201"/>
    </location>
</feature>
<dbReference type="PANTHER" id="PTHR30238">
    <property type="entry name" value="MEMBRANE BOUND PREDICTED REDOX MODULATOR"/>
    <property type="match status" value="1"/>
</dbReference>